<gene>
    <name evidence="2" type="ORF">JTE90_010406</name>
</gene>
<accession>A0AAV6W3K5</accession>
<dbReference type="EMBL" id="JAFNEN010000001">
    <property type="protein sequence ID" value="KAG8202037.1"/>
    <property type="molecule type" value="Genomic_DNA"/>
</dbReference>
<keyword evidence="3" id="KW-1185">Reference proteome</keyword>
<reference evidence="2 3" key="1">
    <citation type="journal article" date="2022" name="Nat. Ecol. Evol.">
        <title>A masculinizing supergene underlies an exaggerated male reproductive morph in a spider.</title>
        <authorList>
            <person name="Hendrickx F."/>
            <person name="De Corte Z."/>
            <person name="Sonet G."/>
            <person name="Van Belleghem S.M."/>
            <person name="Kostlbacher S."/>
            <person name="Vangestel C."/>
        </authorList>
    </citation>
    <scope>NUCLEOTIDE SEQUENCE [LARGE SCALE GENOMIC DNA]</scope>
    <source>
        <strain evidence="2">W744_W776</strain>
    </source>
</reference>
<proteinExistence type="predicted"/>
<comment type="caution">
    <text evidence="2">The sequence shown here is derived from an EMBL/GenBank/DDBJ whole genome shotgun (WGS) entry which is preliminary data.</text>
</comment>
<organism evidence="2 3">
    <name type="scientific">Oedothorax gibbosus</name>
    <dbReference type="NCBI Taxonomy" id="931172"/>
    <lineage>
        <taxon>Eukaryota</taxon>
        <taxon>Metazoa</taxon>
        <taxon>Ecdysozoa</taxon>
        <taxon>Arthropoda</taxon>
        <taxon>Chelicerata</taxon>
        <taxon>Arachnida</taxon>
        <taxon>Araneae</taxon>
        <taxon>Araneomorphae</taxon>
        <taxon>Entelegynae</taxon>
        <taxon>Araneoidea</taxon>
        <taxon>Linyphiidae</taxon>
        <taxon>Erigoninae</taxon>
        <taxon>Oedothorax</taxon>
    </lineage>
</organism>
<evidence type="ECO:0000256" key="1">
    <source>
        <dbReference type="SAM" id="MobiDB-lite"/>
    </source>
</evidence>
<name>A0AAV6W3K5_9ARAC</name>
<evidence type="ECO:0000313" key="2">
    <source>
        <dbReference type="EMBL" id="KAG8202037.1"/>
    </source>
</evidence>
<feature type="compositionally biased region" description="Basic and acidic residues" evidence="1">
    <location>
        <begin position="519"/>
        <end position="536"/>
    </location>
</feature>
<dbReference type="Proteomes" id="UP000827092">
    <property type="component" value="Unassembled WGS sequence"/>
</dbReference>
<evidence type="ECO:0000313" key="3">
    <source>
        <dbReference type="Proteomes" id="UP000827092"/>
    </source>
</evidence>
<protein>
    <recommendedName>
        <fullName evidence="4">C2H2-type domain-containing protein</fullName>
    </recommendedName>
</protein>
<dbReference type="AlphaFoldDB" id="A0AAV6W3K5"/>
<evidence type="ECO:0008006" key="4">
    <source>
        <dbReference type="Google" id="ProtNLM"/>
    </source>
</evidence>
<feature type="region of interest" description="Disordered" evidence="1">
    <location>
        <begin position="514"/>
        <end position="569"/>
    </location>
</feature>
<sequence>MGEPSPDFLVKEYGMVLERTSRHPNGFTMKHFKVAFLINMNCKFCGFELSQPHRVLKHMSECDADILVEYKTLCEKLNYLLSEPIDRCYLCGKSCLPEVLGNHWKQCHPRIQALFQQLVARLNICDDPDFIYCIICAESCNSLQECVTHICSNHTQYLPYLYHMSMEMIGCNPQRSKAISCKLCRNLLINRNPNDEMAELNLLVFDLLHQFYYQIIFACRRNEDFNNTEETCIWCGEVFLLTNYVKHLGNKHPFAVLMYGYFFKEHYAFINEGNTCAVCDKKLPLNEFTSHFEKKHLQLSIIKNQLSGSYIAEIESNIQSGQHEGKLIDFQVKRNVPATVDCVIRDVSNSEIDEFQIIKNNNNWQPIVKVKPLDLEAWAKDSISHTSGTCVKWQPVVQIEQMKLDKLIPEKKNKIFVKKHPTLKTISYFKKELLQKKKTLKYIKYSKNRAFNCLSKLSNISTRNLKKQLKSYRSDKDIRKDLIVKWICDVQYSCGSNISNMEENAPVIESQEQNLQAHTNDKENYSNKPDEGKVLESNEICDTDEELKDANKRDEENAPESNETLPEVPEIRIIIPGIMNKFEKEKAKESHDKIDNSQVKMNRRTIKPPRRLDDYVLDWNKTLHVKDQVVNAGKQMNEMEKKNKYKELAKKVLKCQKCLTKYVTKHEDILDTFKLNLIHARKIITSASIGNAFMKQMDLIDDKHVRKNIKTLLKDLIEALTESKKIKNV</sequence>